<dbReference type="SUPFAM" id="SSF56672">
    <property type="entry name" value="DNA/RNA polymerases"/>
    <property type="match status" value="1"/>
</dbReference>
<dbReference type="InterPro" id="IPR043502">
    <property type="entry name" value="DNA/RNA_pol_sf"/>
</dbReference>
<dbReference type="CDD" id="cd09272">
    <property type="entry name" value="RNase_HI_RT_Ty1"/>
    <property type="match status" value="1"/>
</dbReference>
<gene>
    <name evidence="1" type="primary">LOC107798445</name>
</gene>
<dbReference type="KEGG" id="nta:107798445"/>
<dbReference type="PaxDb" id="4097-A0A1S4AKJ4"/>
<dbReference type="AlphaFoldDB" id="A0A1S4AKJ4"/>
<evidence type="ECO:0000313" key="1">
    <source>
        <dbReference type="RefSeq" id="XP_016476933.1"/>
    </source>
</evidence>
<name>A0A1S4AKJ4_TOBAC</name>
<proteinExistence type="predicted"/>
<dbReference type="PANTHER" id="PTHR11439">
    <property type="entry name" value="GAG-POL-RELATED RETROTRANSPOSON"/>
    <property type="match status" value="1"/>
</dbReference>
<dbReference type="STRING" id="4097.A0A1S4AKJ4"/>
<accession>A0A1S4AKJ4</accession>
<organism evidence="1">
    <name type="scientific">Nicotiana tabacum</name>
    <name type="common">Common tobacco</name>
    <dbReference type="NCBI Taxonomy" id="4097"/>
    <lineage>
        <taxon>Eukaryota</taxon>
        <taxon>Viridiplantae</taxon>
        <taxon>Streptophyta</taxon>
        <taxon>Embryophyta</taxon>
        <taxon>Tracheophyta</taxon>
        <taxon>Spermatophyta</taxon>
        <taxon>Magnoliopsida</taxon>
        <taxon>eudicotyledons</taxon>
        <taxon>Gunneridae</taxon>
        <taxon>Pentapetalae</taxon>
        <taxon>asterids</taxon>
        <taxon>lamiids</taxon>
        <taxon>Solanales</taxon>
        <taxon>Solanaceae</taxon>
        <taxon>Nicotianoideae</taxon>
        <taxon>Nicotianeae</taxon>
        <taxon>Nicotiana</taxon>
    </lineage>
</organism>
<dbReference type="PANTHER" id="PTHR11439:SF466">
    <property type="entry name" value="CCHC-TYPE DOMAIN-CONTAINING PROTEIN"/>
    <property type="match status" value="1"/>
</dbReference>
<protein>
    <submittedName>
        <fullName evidence="1">Uncharacterized mitochondrial protein AtMg00810-like</fullName>
    </submittedName>
</protein>
<sequence>MSKPVMQAPKSSHMEGALRVVRYIKQSLGLEILMSTTSSTQLKAYCDADWAACPNTRKSIIGYLVQFGDSLISWKSKKQSSISRSFAEAEYRSLASTVAEIVWLVGLFNKLGVALTLHVPLHWDSKSSMQITANPVFHEQTKYIDIDYSA</sequence>
<dbReference type="RefSeq" id="XP_016476933.1">
    <property type="nucleotide sequence ID" value="XM_016621447.1"/>
</dbReference>
<reference evidence="1" key="1">
    <citation type="submission" date="2025-08" db="UniProtKB">
        <authorList>
            <consortium name="RefSeq"/>
        </authorList>
    </citation>
    <scope>IDENTIFICATION</scope>
</reference>
<dbReference type="OrthoDB" id="1731766at2759"/>